<feature type="transmembrane region" description="Helical" evidence="6">
    <location>
        <begin position="199"/>
        <end position="216"/>
    </location>
</feature>
<evidence type="ECO:0000256" key="2">
    <source>
        <dbReference type="ARBA" id="ARBA00022475"/>
    </source>
</evidence>
<proteinExistence type="inferred from homology"/>
<dbReference type="HAMAP" id="MF_01844">
    <property type="entry name" value="NhaA"/>
    <property type="match status" value="1"/>
</dbReference>
<dbReference type="PANTHER" id="PTHR30341">
    <property type="entry name" value="SODIUM ION/PROTON ANTIPORTER NHAA-RELATED"/>
    <property type="match status" value="1"/>
</dbReference>
<sequence length="451" mass="48170">MASSAPRRKIYRAQALTERAFASLEHFMHIEAVSSIVLLVATAIALVWANSPLSESYHHLWDLSFSVGLGDFVFDRPLHFWINDVLMTVFFLVVGMEIRREIHEGALSDRRQALLPIAAAIGGVIAPALIYVSLNVSSPRFQGWAVPTATDIVFALGALALLGKAIPGNVRVFLLALAIIDDVVAVLIIAFFYSGGLDYSGFATAALGIVMVLALQHMGIGSAYAYIVPGAVIWGGLLITGAHPTLAGVVLGLMTPVTPIFMREHPLETLSRIGSELPGLAPYRDKDRVVGKLKKLRRAQREMLPPVIRVETALHPWVAYGVVPLFALANAGVSLGEVDLFSEGPQWVMTGVIAALVLGKPVGVILVSWLMVQLKLCRLPSDVNWGGICLIGLLAGIGFTMSIFVATLAFTEASLLGSAKLGVLIGSATSATLGLGWGLVYAHKLRPSVDE</sequence>
<evidence type="ECO:0000256" key="6">
    <source>
        <dbReference type="HAMAP-Rule" id="MF_01844"/>
    </source>
</evidence>
<name>A0A7W9EL36_9HYPH</name>
<keyword evidence="3 6" id="KW-0812">Transmembrane</keyword>
<dbReference type="GO" id="GO:0005886">
    <property type="term" value="C:plasma membrane"/>
    <property type="evidence" value="ECO:0007669"/>
    <property type="project" value="UniProtKB-SubCell"/>
</dbReference>
<dbReference type="NCBIfam" id="TIGR00773">
    <property type="entry name" value="NhaA"/>
    <property type="match status" value="1"/>
</dbReference>
<evidence type="ECO:0000256" key="4">
    <source>
        <dbReference type="ARBA" id="ARBA00022989"/>
    </source>
</evidence>
<organism evidence="7 8">
    <name type="scientific">Brucella daejeonensis</name>
    <dbReference type="NCBI Taxonomy" id="659015"/>
    <lineage>
        <taxon>Bacteria</taxon>
        <taxon>Pseudomonadati</taxon>
        <taxon>Pseudomonadota</taxon>
        <taxon>Alphaproteobacteria</taxon>
        <taxon>Hyphomicrobiales</taxon>
        <taxon>Brucellaceae</taxon>
        <taxon>Brucella/Ochrobactrum group</taxon>
        <taxon>Brucella</taxon>
    </lineage>
</organism>
<comment type="subcellular location">
    <subcellularLocation>
        <location evidence="1">Cell inner membrane</location>
        <topology evidence="1">Multi-pass membrane protein</topology>
    </subcellularLocation>
    <subcellularLocation>
        <location evidence="6">Cell membrane</location>
        <topology evidence="6">Multi-pass membrane protein</topology>
    </subcellularLocation>
</comment>
<keyword evidence="8" id="KW-1185">Reference proteome</keyword>
<feature type="transmembrane region" description="Helical" evidence="6">
    <location>
        <begin position="78"/>
        <end position="94"/>
    </location>
</feature>
<accession>A0A7W9EL36</accession>
<dbReference type="InterPro" id="IPR023171">
    <property type="entry name" value="Na/H_antiporter_dom_sf"/>
</dbReference>
<feature type="transmembrane region" description="Helical" evidence="6">
    <location>
        <begin position="27"/>
        <end position="49"/>
    </location>
</feature>
<feature type="transmembrane region" description="Helical" evidence="6">
    <location>
        <begin position="144"/>
        <end position="163"/>
    </location>
</feature>
<dbReference type="Gene3D" id="1.20.1530.10">
    <property type="entry name" value="Na+/H+ antiporter like domain"/>
    <property type="match status" value="1"/>
</dbReference>
<gene>
    <name evidence="6" type="primary">nhaA</name>
    <name evidence="7" type="ORF">FHS76_001858</name>
</gene>
<keyword evidence="6" id="KW-0406">Ion transport</keyword>
<feature type="transmembrane region" description="Helical" evidence="6">
    <location>
        <begin position="421"/>
        <end position="442"/>
    </location>
</feature>
<dbReference type="PANTHER" id="PTHR30341:SF0">
    <property type="entry name" value="NA(+)_H(+) ANTIPORTER NHAA"/>
    <property type="match status" value="1"/>
</dbReference>
<dbReference type="Pfam" id="PF06965">
    <property type="entry name" value="Na_H_antiport_1"/>
    <property type="match status" value="1"/>
</dbReference>
<dbReference type="GO" id="GO:0006885">
    <property type="term" value="P:regulation of pH"/>
    <property type="evidence" value="ECO:0007669"/>
    <property type="project" value="UniProtKB-UniRule"/>
</dbReference>
<dbReference type="AlphaFoldDB" id="A0A7W9EL36"/>
<evidence type="ECO:0000313" key="8">
    <source>
        <dbReference type="Proteomes" id="UP000555546"/>
    </source>
</evidence>
<evidence type="ECO:0000256" key="1">
    <source>
        <dbReference type="ARBA" id="ARBA00004429"/>
    </source>
</evidence>
<dbReference type="EMBL" id="JACIJG010000006">
    <property type="protein sequence ID" value="MBB5701983.1"/>
    <property type="molecule type" value="Genomic_DNA"/>
</dbReference>
<dbReference type="InterPro" id="IPR004670">
    <property type="entry name" value="NhaA"/>
</dbReference>
<reference evidence="7 8" key="1">
    <citation type="submission" date="2020-08" db="EMBL/GenBank/DDBJ databases">
        <title>Genomic Encyclopedia of Type Strains, Phase IV (KMG-IV): sequencing the most valuable type-strain genomes for metagenomic binning, comparative biology and taxonomic classification.</title>
        <authorList>
            <person name="Goeker M."/>
        </authorList>
    </citation>
    <scope>NUCLEOTIDE SEQUENCE [LARGE SCALE GENOMIC DNA]</scope>
    <source>
        <strain evidence="7 8">DSM 26944</strain>
    </source>
</reference>
<feature type="transmembrane region" description="Helical" evidence="6">
    <location>
        <begin position="384"/>
        <end position="409"/>
    </location>
</feature>
<comment type="function">
    <text evidence="6">Na(+)/H(+) antiporter that extrudes sodium in exchange for external protons.</text>
</comment>
<feature type="transmembrane region" description="Helical" evidence="6">
    <location>
        <begin position="172"/>
        <end position="193"/>
    </location>
</feature>
<dbReference type="RefSeq" id="WP_183651048.1">
    <property type="nucleotide sequence ID" value="NZ_JACIJG010000006.1"/>
</dbReference>
<keyword evidence="6" id="KW-0915">Sodium</keyword>
<dbReference type="GO" id="GO:0015385">
    <property type="term" value="F:sodium:proton antiporter activity"/>
    <property type="evidence" value="ECO:0007669"/>
    <property type="project" value="UniProtKB-UniRule"/>
</dbReference>
<feature type="transmembrane region" description="Helical" evidence="6">
    <location>
        <begin position="114"/>
        <end position="132"/>
    </location>
</feature>
<evidence type="ECO:0000313" key="7">
    <source>
        <dbReference type="EMBL" id="MBB5701983.1"/>
    </source>
</evidence>
<comment type="caution">
    <text evidence="7">The sequence shown here is derived from an EMBL/GenBank/DDBJ whole genome shotgun (WGS) entry which is preliminary data.</text>
</comment>
<keyword evidence="6" id="KW-0813">Transport</keyword>
<protein>
    <recommendedName>
        <fullName evidence="6">Na(+)/H(+) antiporter NhaA</fullName>
    </recommendedName>
    <alternativeName>
        <fullName evidence="6">Sodium/proton antiporter NhaA</fullName>
    </alternativeName>
</protein>
<evidence type="ECO:0000256" key="5">
    <source>
        <dbReference type="ARBA" id="ARBA00023136"/>
    </source>
</evidence>
<keyword evidence="2 6" id="KW-1003">Cell membrane</keyword>
<keyword evidence="6" id="KW-0050">Antiport</keyword>
<keyword evidence="6" id="KW-0739">Sodium transport</keyword>
<dbReference type="Proteomes" id="UP000555546">
    <property type="component" value="Unassembled WGS sequence"/>
</dbReference>
<comment type="similarity">
    <text evidence="6">Belongs to the NhaA Na(+)/H(+) (TC 2.A.33) antiporter family.</text>
</comment>
<feature type="transmembrane region" description="Helical" evidence="6">
    <location>
        <begin position="347"/>
        <end position="372"/>
    </location>
</feature>
<keyword evidence="5 6" id="KW-0472">Membrane</keyword>
<comment type="catalytic activity">
    <reaction evidence="6">
        <text>Na(+)(in) + 2 H(+)(out) = Na(+)(out) + 2 H(+)(in)</text>
        <dbReference type="Rhea" id="RHEA:29251"/>
        <dbReference type="ChEBI" id="CHEBI:15378"/>
        <dbReference type="ChEBI" id="CHEBI:29101"/>
    </reaction>
</comment>
<keyword evidence="4 6" id="KW-1133">Transmembrane helix</keyword>
<evidence type="ECO:0000256" key="3">
    <source>
        <dbReference type="ARBA" id="ARBA00022692"/>
    </source>
</evidence>